<reference evidence="3 4" key="1">
    <citation type="submission" date="2015-09" db="EMBL/GenBank/DDBJ databases">
        <title>Identification and resolution of microdiversity through metagenomic sequencing of parallel consortia.</title>
        <authorList>
            <person name="Nelson W.C."/>
            <person name="Romine M.F."/>
            <person name="Lindemann S.R."/>
        </authorList>
    </citation>
    <scope>NUCLEOTIDE SEQUENCE [LARGE SCALE GENOMIC DNA]</scope>
    <source>
        <strain evidence="3">HL-55</strain>
    </source>
</reference>
<feature type="transmembrane region" description="Helical" evidence="1">
    <location>
        <begin position="33"/>
        <end position="51"/>
    </location>
</feature>
<dbReference type="SUPFAM" id="SSF56219">
    <property type="entry name" value="DNase I-like"/>
    <property type="match status" value="1"/>
</dbReference>
<dbReference type="STRING" id="1305731.GCA_000934705_00912"/>
<accession>A0A0P7Z1N8</accession>
<feature type="transmembrane region" description="Helical" evidence="1">
    <location>
        <begin position="58"/>
        <end position="76"/>
    </location>
</feature>
<protein>
    <recommendedName>
        <fullName evidence="2">Endonuclease/exonuclease/phosphatase domain-containing protein</fullName>
    </recommendedName>
</protein>
<evidence type="ECO:0000313" key="4">
    <source>
        <dbReference type="Proteomes" id="UP000050416"/>
    </source>
</evidence>
<dbReference type="Proteomes" id="UP000050416">
    <property type="component" value="Unassembled WGS sequence"/>
</dbReference>
<dbReference type="PATRIC" id="fig|1305731.5.peg.653"/>
<evidence type="ECO:0000313" key="3">
    <source>
        <dbReference type="EMBL" id="KPQ28320.1"/>
    </source>
</evidence>
<dbReference type="EMBL" id="LJZQ01000016">
    <property type="protein sequence ID" value="KPQ28320.1"/>
    <property type="molecule type" value="Genomic_DNA"/>
</dbReference>
<organism evidence="3 4">
    <name type="scientific">Marinobacter excellens HL-55</name>
    <dbReference type="NCBI Taxonomy" id="1305731"/>
    <lineage>
        <taxon>Bacteria</taxon>
        <taxon>Pseudomonadati</taxon>
        <taxon>Pseudomonadota</taxon>
        <taxon>Gammaproteobacteria</taxon>
        <taxon>Pseudomonadales</taxon>
        <taxon>Marinobacteraceae</taxon>
        <taxon>Marinobacter</taxon>
    </lineage>
</organism>
<evidence type="ECO:0000259" key="2">
    <source>
        <dbReference type="Pfam" id="PF03372"/>
    </source>
</evidence>
<dbReference type="InterPro" id="IPR036691">
    <property type="entry name" value="Endo/exonu/phosph_ase_sf"/>
</dbReference>
<dbReference type="Pfam" id="PF03372">
    <property type="entry name" value="Exo_endo_phos"/>
    <property type="match status" value="1"/>
</dbReference>
<keyword evidence="1" id="KW-1133">Transmembrane helix</keyword>
<keyword evidence="1" id="KW-0472">Membrane</keyword>
<sequence>MKIVLVVLALVPVIATALPLLRFDQWWIRVFDFPRGQIALAGIAIIVVYLYFWNPRRVTESVVLGLLVLAVVYQAIKMFPYTRLMPKQVLATESHTEGAHVRLLVANVLMGNRNAEAFLEIVRNYEPDLILTMETDHWWERALRPLEEEYPHTLKNPLDNTYGMLVHSRLALVDPEIRFILQDTIPSMHMQVVLSSRIRV</sequence>
<feature type="domain" description="Endonuclease/exonuclease/phosphatase" evidence="2">
    <location>
        <begin position="106"/>
        <end position="192"/>
    </location>
</feature>
<name>A0A0P7Z1N8_9GAMM</name>
<proteinExistence type="predicted"/>
<keyword evidence="1" id="KW-0812">Transmembrane</keyword>
<dbReference type="GO" id="GO:0003824">
    <property type="term" value="F:catalytic activity"/>
    <property type="evidence" value="ECO:0007669"/>
    <property type="project" value="InterPro"/>
</dbReference>
<dbReference type="AlphaFoldDB" id="A0A0P7Z1N8"/>
<dbReference type="InterPro" id="IPR005135">
    <property type="entry name" value="Endo/exonuclease/phosphatase"/>
</dbReference>
<evidence type="ECO:0000256" key="1">
    <source>
        <dbReference type="SAM" id="Phobius"/>
    </source>
</evidence>
<gene>
    <name evidence="3" type="ORF">HLUCCX14_11000</name>
</gene>
<comment type="caution">
    <text evidence="3">The sequence shown here is derived from an EMBL/GenBank/DDBJ whole genome shotgun (WGS) entry which is preliminary data.</text>
</comment>